<keyword evidence="3" id="KW-1185">Reference proteome</keyword>
<proteinExistence type="predicted"/>
<dbReference type="Gene3D" id="2.40.400.10">
    <property type="entry name" value="Acetoacetate decarboxylase-like"/>
    <property type="match status" value="1"/>
</dbReference>
<organism evidence="2 3">
    <name type="scientific">Aspergillus versicolor CBS 583.65</name>
    <dbReference type="NCBI Taxonomy" id="1036611"/>
    <lineage>
        <taxon>Eukaryota</taxon>
        <taxon>Fungi</taxon>
        <taxon>Dikarya</taxon>
        <taxon>Ascomycota</taxon>
        <taxon>Pezizomycotina</taxon>
        <taxon>Eurotiomycetes</taxon>
        <taxon>Eurotiomycetidae</taxon>
        <taxon>Eurotiales</taxon>
        <taxon>Aspergillaceae</taxon>
        <taxon>Aspergillus</taxon>
        <taxon>Aspergillus subgen. Nidulantes</taxon>
    </lineage>
</organism>
<accession>A0A1L9Q0T0</accession>
<dbReference type="Proteomes" id="UP000184073">
    <property type="component" value="Unassembled WGS sequence"/>
</dbReference>
<reference evidence="3" key="1">
    <citation type="journal article" date="2017" name="Genome Biol.">
        <title>Comparative genomics reveals high biological diversity and specific adaptations in the industrially and medically important fungal genus Aspergillus.</title>
        <authorList>
            <person name="de Vries R.P."/>
            <person name="Riley R."/>
            <person name="Wiebenga A."/>
            <person name="Aguilar-Osorio G."/>
            <person name="Amillis S."/>
            <person name="Uchima C.A."/>
            <person name="Anderluh G."/>
            <person name="Asadollahi M."/>
            <person name="Askin M."/>
            <person name="Barry K."/>
            <person name="Battaglia E."/>
            <person name="Bayram O."/>
            <person name="Benocci T."/>
            <person name="Braus-Stromeyer S.A."/>
            <person name="Caldana C."/>
            <person name="Canovas D."/>
            <person name="Cerqueira G.C."/>
            <person name="Chen F."/>
            <person name="Chen W."/>
            <person name="Choi C."/>
            <person name="Clum A."/>
            <person name="Dos Santos R.A."/>
            <person name="Damasio A.R."/>
            <person name="Diallinas G."/>
            <person name="Emri T."/>
            <person name="Fekete E."/>
            <person name="Flipphi M."/>
            <person name="Freyberg S."/>
            <person name="Gallo A."/>
            <person name="Gournas C."/>
            <person name="Habgood R."/>
            <person name="Hainaut M."/>
            <person name="Harispe M.L."/>
            <person name="Henrissat B."/>
            <person name="Hilden K.S."/>
            <person name="Hope R."/>
            <person name="Hossain A."/>
            <person name="Karabika E."/>
            <person name="Karaffa L."/>
            <person name="Karanyi Z."/>
            <person name="Krasevec N."/>
            <person name="Kuo A."/>
            <person name="Kusch H."/>
            <person name="LaButti K."/>
            <person name="Lagendijk E.L."/>
            <person name="Lapidus A."/>
            <person name="Levasseur A."/>
            <person name="Lindquist E."/>
            <person name="Lipzen A."/>
            <person name="Logrieco A.F."/>
            <person name="MacCabe A."/>
            <person name="Maekelae M.R."/>
            <person name="Malavazi I."/>
            <person name="Melin P."/>
            <person name="Meyer V."/>
            <person name="Mielnichuk N."/>
            <person name="Miskei M."/>
            <person name="Molnar A.P."/>
            <person name="Mule G."/>
            <person name="Ngan C.Y."/>
            <person name="Orejas M."/>
            <person name="Orosz E."/>
            <person name="Ouedraogo J.P."/>
            <person name="Overkamp K.M."/>
            <person name="Park H.-S."/>
            <person name="Perrone G."/>
            <person name="Piumi F."/>
            <person name="Punt P.J."/>
            <person name="Ram A.F."/>
            <person name="Ramon A."/>
            <person name="Rauscher S."/>
            <person name="Record E."/>
            <person name="Riano-Pachon D.M."/>
            <person name="Robert V."/>
            <person name="Roehrig J."/>
            <person name="Ruller R."/>
            <person name="Salamov A."/>
            <person name="Salih N.S."/>
            <person name="Samson R.A."/>
            <person name="Sandor E."/>
            <person name="Sanguinetti M."/>
            <person name="Schuetze T."/>
            <person name="Sepcic K."/>
            <person name="Shelest E."/>
            <person name="Sherlock G."/>
            <person name="Sophianopoulou V."/>
            <person name="Squina F.M."/>
            <person name="Sun H."/>
            <person name="Susca A."/>
            <person name="Todd R.B."/>
            <person name="Tsang A."/>
            <person name="Unkles S.E."/>
            <person name="van de Wiele N."/>
            <person name="van Rossen-Uffink D."/>
            <person name="Oliveira J.V."/>
            <person name="Vesth T.C."/>
            <person name="Visser J."/>
            <person name="Yu J.-H."/>
            <person name="Zhou M."/>
            <person name="Andersen M.R."/>
            <person name="Archer D.B."/>
            <person name="Baker S.E."/>
            <person name="Benoit I."/>
            <person name="Brakhage A.A."/>
            <person name="Braus G.H."/>
            <person name="Fischer R."/>
            <person name="Frisvad J.C."/>
            <person name="Goldman G.H."/>
            <person name="Houbraken J."/>
            <person name="Oakley B."/>
            <person name="Pocsi I."/>
            <person name="Scazzocchio C."/>
            <person name="Seiboth B."/>
            <person name="vanKuyk P.A."/>
            <person name="Wortman J."/>
            <person name="Dyer P.S."/>
            <person name="Grigoriev I.V."/>
        </authorList>
    </citation>
    <scope>NUCLEOTIDE SEQUENCE [LARGE SCALE GENOMIC DNA]</scope>
    <source>
        <strain evidence="3">CBS 583.65</strain>
    </source>
</reference>
<feature type="region of interest" description="Disordered" evidence="1">
    <location>
        <begin position="1"/>
        <end position="28"/>
    </location>
</feature>
<dbReference type="OrthoDB" id="9970474at2759"/>
<dbReference type="EMBL" id="KV878137">
    <property type="protein sequence ID" value="OJJ07377.1"/>
    <property type="molecule type" value="Genomic_DNA"/>
</dbReference>
<dbReference type="SUPFAM" id="SSF160104">
    <property type="entry name" value="Acetoacetate decarboxylase-like"/>
    <property type="match status" value="1"/>
</dbReference>
<evidence type="ECO:0008006" key="4">
    <source>
        <dbReference type="Google" id="ProtNLM"/>
    </source>
</evidence>
<dbReference type="PANTHER" id="PTHR40518">
    <property type="entry name" value="ACETOACETATE DECARBOXYLASE"/>
    <property type="match status" value="1"/>
</dbReference>
<dbReference type="InterPro" id="IPR023375">
    <property type="entry name" value="ADC_dom_sf"/>
</dbReference>
<name>A0A1L9Q0T0_ASPVE</name>
<dbReference type="GeneID" id="63723314"/>
<dbReference type="AlphaFoldDB" id="A0A1L9Q0T0"/>
<gene>
    <name evidence="2" type="ORF">ASPVEDRAFT_142121</name>
</gene>
<dbReference type="RefSeq" id="XP_040673139.1">
    <property type="nucleotide sequence ID" value="XM_040807803.1"/>
</dbReference>
<evidence type="ECO:0000313" key="2">
    <source>
        <dbReference type="EMBL" id="OJJ07377.1"/>
    </source>
</evidence>
<evidence type="ECO:0000313" key="3">
    <source>
        <dbReference type="Proteomes" id="UP000184073"/>
    </source>
</evidence>
<sequence length="308" mass="33731">MAFLPSPPSPSKPGSFPPETTPAIPVAPPPWSLKAKAWTFLYSDTDKGNPRPQNPNNTEEILQSILPPGAFHPCENIHPSALERLPNGDPQFQPSWLKGIMIVRYEDSDVGPYDELIFIPGRAVNPHSGKKDMRISTIYVSTDNSVWNGRRNWNIPKHRARFEFTPAESGKGTELRVYHPEDTPAPLDPKTPFFTALLTDSSLPKIPLPGLAPFSLIQPPLSRSRHPPGVQDAAIATDDPENGRETPWLLCRPSFKGSWGLAYADTLQDGEDTLQQHGDGIGFPEIKLMSVGTAFEGIVGFGVSDIAS</sequence>
<dbReference type="VEuPathDB" id="FungiDB:ASPVEDRAFT_142121"/>
<evidence type="ECO:0000256" key="1">
    <source>
        <dbReference type="SAM" id="MobiDB-lite"/>
    </source>
</evidence>
<protein>
    <recommendedName>
        <fullName evidence="4">Acetoacetate decarboxylase</fullName>
    </recommendedName>
</protein>
<dbReference type="PANTHER" id="PTHR40518:SF1">
    <property type="entry name" value="ACETOACETATE DECARBOXYLASE"/>
    <property type="match status" value="1"/>
</dbReference>